<evidence type="ECO:0000313" key="5">
    <source>
        <dbReference type="Proteomes" id="UP001153709"/>
    </source>
</evidence>
<dbReference type="InterPro" id="IPR035940">
    <property type="entry name" value="CAP_sf"/>
</dbReference>
<evidence type="ECO:0000256" key="1">
    <source>
        <dbReference type="ARBA" id="ARBA00004613"/>
    </source>
</evidence>
<sequence>MDVVMTGDHVVGDMDFGSRKRKRHLTSKEHKSNVRNNNNMWCRHIAAKTTVRKAAQPLIAIIALTLIGDVVACGRTMLRTRSISQYNKQLILDLHNAMRQSIALGQIGGQPPAANMMEMLIEGYESNPCLFNVKRKDYHNKQKRNVALNQSREISQKQISDIQRKWNGIRNTYSKIYVAKLWYNNQLQFLNEFFVSSFDINETASTSSNDLDIWCLK</sequence>
<comment type="subcellular location">
    <subcellularLocation>
        <location evidence="1">Secreted</location>
    </subcellularLocation>
</comment>
<proteinExistence type="predicted"/>
<gene>
    <name evidence="4" type="ORF">DIABBA_LOCUS7791</name>
</gene>
<dbReference type="AlphaFoldDB" id="A0A9N9T4Z7"/>
<accession>A0A9N9T4Z7</accession>
<organism evidence="4 5">
    <name type="scientific">Diabrotica balteata</name>
    <name type="common">Banded cucumber beetle</name>
    <dbReference type="NCBI Taxonomy" id="107213"/>
    <lineage>
        <taxon>Eukaryota</taxon>
        <taxon>Metazoa</taxon>
        <taxon>Ecdysozoa</taxon>
        <taxon>Arthropoda</taxon>
        <taxon>Hexapoda</taxon>
        <taxon>Insecta</taxon>
        <taxon>Pterygota</taxon>
        <taxon>Neoptera</taxon>
        <taxon>Endopterygota</taxon>
        <taxon>Coleoptera</taxon>
        <taxon>Polyphaga</taxon>
        <taxon>Cucujiformia</taxon>
        <taxon>Chrysomeloidea</taxon>
        <taxon>Chrysomelidae</taxon>
        <taxon>Galerucinae</taxon>
        <taxon>Diabroticina</taxon>
        <taxon>Diabroticites</taxon>
        <taxon>Diabrotica</taxon>
    </lineage>
</organism>
<name>A0A9N9T4Z7_DIABA</name>
<protein>
    <recommendedName>
        <fullName evidence="3">MADF domain-containing protein</fullName>
    </recommendedName>
</protein>
<evidence type="ECO:0000256" key="2">
    <source>
        <dbReference type="ARBA" id="ARBA00022525"/>
    </source>
</evidence>
<dbReference type="Proteomes" id="UP001153709">
    <property type="component" value="Chromosome 5"/>
</dbReference>
<feature type="domain" description="MADF" evidence="3">
    <location>
        <begin position="120"/>
        <end position="179"/>
    </location>
</feature>
<dbReference type="EMBL" id="OU898280">
    <property type="protein sequence ID" value="CAG9834494.1"/>
    <property type="molecule type" value="Genomic_DNA"/>
</dbReference>
<dbReference type="Pfam" id="PF10545">
    <property type="entry name" value="MADF_DNA_bdg"/>
    <property type="match status" value="1"/>
</dbReference>
<dbReference type="InterPro" id="IPR006578">
    <property type="entry name" value="MADF-dom"/>
</dbReference>
<evidence type="ECO:0000259" key="3">
    <source>
        <dbReference type="Pfam" id="PF10545"/>
    </source>
</evidence>
<reference evidence="4" key="1">
    <citation type="submission" date="2022-01" db="EMBL/GenBank/DDBJ databases">
        <authorList>
            <person name="King R."/>
        </authorList>
    </citation>
    <scope>NUCLEOTIDE SEQUENCE</scope>
</reference>
<evidence type="ECO:0000313" key="4">
    <source>
        <dbReference type="EMBL" id="CAG9834494.1"/>
    </source>
</evidence>
<dbReference type="SMART" id="SM00595">
    <property type="entry name" value="MADF"/>
    <property type="match status" value="1"/>
</dbReference>
<keyword evidence="2" id="KW-0964">Secreted</keyword>
<keyword evidence="5" id="KW-1185">Reference proteome</keyword>
<dbReference type="Gene3D" id="3.40.33.10">
    <property type="entry name" value="CAP"/>
    <property type="match status" value="1"/>
</dbReference>
<dbReference type="OrthoDB" id="43654at2759"/>
<dbReference type="SUPFAM" id="SSF55797">
    <property type="entry name" value="PR-1-like"/>
    <property type="match status" value="1"/>
</dbReference>